<protein>
    <submittedName>
        <fullName evidence="3">Potassium transporter TrkA</fullName>
    </submittedName>
</protein>
<name>A0ABD5U5Z0_9EURY</name>
<feature type="domain" description="RCK C-terminal" evidence="2">
    <location>
        <begin position="293"/>
        <end position="371"/>
    </location>
</feature>
<reference evidence="3 4" key="1">
    <citation type="journal article" date="2019" name="Int. J. Syst. Evol. Microbiol.">
        <title>The Global Catalogue of Microorganisms (GCM) 10K type strain sequencing project: providing services to taxonomists for standard genome sequencing and annotation.</title>
        <authorList>
            <consortium name="The Broad Institute Genomics Platform"/>
            <consortium name="The Broad Institute Genome Sequencing Center for Infectious Disease"/>
            <person name="Wu L."/>
            <person name="Ma J."/>
        </authorList>
    </citation>
    <scope>NUCLEOTIDE SEQUENCE [LARGE SCALE GENOMIC DNA]</scope>
    <source>
        <strain evidence="3 4">PSRA2</strain>
    </source>
</reference>
<keyword evidence="4" id="KW-1185">Reference proteome</keyword>
<dbReference type="AlphaFoldDB" id="A0ABD5U5Z0"/>
<evidence type="ECO:0000259" key="2">
    <source>
        <dbReference type="PROSITE" id="PS51202"/>
    </source>
</evidence>
<gene>
    <name evidence="3" type="ORF">ACFQHK_00340</name>
</gene>
<comment type="caution">
    <text evidence="3">The sequence shown here is derived from an EMBL/GenBank/DDBJ whole genome shotgun (WGS) entry which is preliminary data.</text>
</comment>
<keyword evidence="1" id="KW-0472">Membrane</keyword>
<dbReference type="InterPro" id="IPR058480">
    <property type="entry name" value="DUF8167_N"/>
</dbReference>
<evidence type="ECO:0000256" key="1">
    <source>
        <dbReference type="SAM" id="Phobius"/>
    </source>
</evidence>
<evidence type="ECO:0000313" key="4">
    <source>
        <dbReference type="Proteomes" id="UP001596406"/>
    </source>
</evidence>
<dbReference type="Pfam" id="PF26503">
    <property type="entry name" value="DUF8167_3rd"/>
    <property type="match status" value="1"/>
</dbReference>
<dbReference type="InterPro" id="IPR058603">
    <property type="entry name" value="DUF8167_2nd"/>
</dbReference>
<keyword evidence="1" id="KW-1133">Transmembrane helix</keyword>
<dbReference type="PROSITE" id="PS51202">
    <property type="entry name" value="RCK_C"/>
    <property type="match status" value="1"/>
</dbReference>
<dbReference type="InterPro" id="IPR006037">
    <property type="entry name" value="RCK_C"/>
</dbReference>
<sequence length="385" mass="39046">MLAAQFQGVAQFGANVAFGVGVVAGAGAIAAGVGAGHRWYARRPVPEGLAVLAGVSVVALALSTTTALDVVIERDAAVDGEAALANVTLFALAAGVSLVCGRLGDRIALAVVEEDLTEVGRIVRSVGRNITVTLPEEVADVEGHDPLPPELTAQLAGKSLSFPRGLTVDELRSRLVTRLKADYGVGSVDVELTPEGDVEYLALGSRVAGLGPTLAPGSAGVAVRADPAFTASPGDAVQVWTDDPPSLVTTAELRATAGDVVTLALDAADAASLDASTRYRLVTLPATARSDREFAALLRAADETLGVVTVGPDSPLRDLAVGDLAGSVVAVAGEAGVTAVPHRDRPLAAGETAYVVARPDVLRRLDAAANGQGTPPLRDRATADD</sequence>
<evidence type="ECO:0000313" key="3">
    <source>
        <dbReference type="EMBL" id="MFC6834950.1"/>
    </source>
</evidence>
<dbReference type="Proteomes" id="UP001596406">
    <property type="component" value="Unassembled WGS sequence"/>
</dbReference>
<proteinExistence type="predicted"/>
<feature type="transmembrane region" description="Helical" evidence="1">
    <location>
        <begin position="48"/>
        <end position="71"/>
    </location>
</feature>
<organism evidence="3 4">
    <name type="scientific">Halomarina ordinaria</name>
    <dbReference type="NCBI Taxonomy" id="3033939"/>
    <lineage>
        <taxon>Archaea</taxon>
        <taxon>Methanobacteriati</taxon>
        <taxon>Methanobacteriota</taxon>
        <taxon>Stenosarchaea group</taxon>
        <taxon>Halobacteria</taxon>
        <taxon>Halobacteriales</taxon>
        <taxon>Natronomonadaceae</taxon>
        <taxon>Halomarina</taxon>
    </lineage>
</organism>
<dbReference type="InterPro" id="IPR058604">
    <property type="entry name" value="DUF8167_3rd"/>
</dbReference>
<dbReference type="Pfam" id="PF26502">
    <property type="entry name" value="DUF8167_2nd"/>
    <property type="match status" value="1"/>
</dbReference>
<dbReference type="EMBL" id="JBHSXM010000001">
    <property type="protein sequence ID" value="MFC6834950.1"/>
    <property type="molecule type" value="Genomic_DNA"/>
</dbReference>
<dbReference type="RefSeq" id="WP_304446660.1">
    <property type="nucleotide sequence ID" value="NZ_JARRAH010000001.1"/>
</dbReference>
<feature type="transmembrane region" description="Helical" evidence="1">
    <location>
        <begin position="83"/>
        <end position="101"/>
    </location>
</feature>
<feature type="transmembrane region" description="Helical" evidence="1">
    <location>
        <begin position="12"/>
        <end position="36"/>
    </location>
</feature>
<dbReference type="Pfam" id="PF26501">
    <property type="entry name" value="DUF8167"/>
    <property type="match status" value="1"/>
</dbReference>
<keyword evidence="1" id="KW-0812">Transmembrane</keyword>
<accession>A0ABD5U5Z0</accession>